<evidence type="ECO:0000256" key="3">
    <source>
        <dbReference type="ARBA" id="ARBA00011738"/>
    </source>
</evidence>
<dbReference type="PANTHER" id="PTHR42930">
    <property type="entry name" value="PHOSPHATE-SPECIFIC TRANSPORT SYSTEM ACCESSORY PROTEIN PHOU"/>
    <property type="match status" value="1"/>
</dbReference>
<dbReference type="PIRSF" id="PIRSF003107">
    <property type="entry name" value="PhoU"/>
    <property type="match status" value="1"/>
</dbReference>
<evidence type="ECO:0000256" key="1">
    <source>
        <dbReference type="ARBA" id="ARBA00004496"/>
    </source>
</evidence>
<dbReference type="GO" id="GO:0045936">
    <property type="term" value="P:negative regulation of phosphate metabolic process"/>
    <property type="evidence" value="ECO:0007669"/>
    <property type="project" value="InterPro"/>
</dbReference>
<keyword evidence="6 7" id="KW-0592">Phosphate transport</keyword>
<dbReference type="GO" id="GO:0030643">
    <property type="term" value="P:intracellular phosphate ion homeostasis"/>
    <property type="evidence" value="ECO:0007669"/>
    <property type="project" value="InterPro"/>
</dbReference>
<dbReference type="Pfam" id="PF01895">
    <property type="entry name" value="PhoU"/>
    <property type="match status" value="2"/>
</dbReference>
<evidence type="ECO:0000256" key="6">
    <source>
        <dbReference type="ARBA" id="ARBA00022592"/>
    </source>
</evidence>
<accession>A0A6J4HTG7</accession>
<comment type="subcellular location">
    <subcellularLocation>
        <location evidence="1 7">Cytoplasm</location>
    </subcellularLocation>
</comment>
<sequence length="222" mass="24085">MSDELRTDFHDQLADLHSSVESMGADVVDMVRSAVDALLEGDDHRVDEVQEADAAIDATYARVERDVYTIVLRQTPVARDLRLVVASLRVAQELERCGDLSCSIARRSTRLDETVLTPRVRLLIHELGAEAVSMLAAAVRAYGVLDGKAATAVVAADDGLDGLYASLLRELFELRQAANEPLVEAGLVARFLERLGDHAAVISARVHFINGDTFEANDSDSG</sequence>
<comment type="subunit">
    <text evidence="3 7">Homodimer.</text>
</comment>
<dbReference type="GO" id="GO:0005737">
    <property type="term" value="C:cytoplasm"/>
    <property type="evidence" value="ECO:0007669"/>
    <property type="project" value="UniProtKB-SubCell"/>
</dbReference>
<dbReference type="InterPro" id="IPR038078">
    <property type="entry name" value="PhoU-like_sf"/>
</dbReference>
<keyword evidence="5 7" id="KW-0963">Cytoplasm</keyword>
<proteinExistence type="inferred from homology"/>
<comment type="similarity">
    <text evidence="2 7">Belongs to the PhoU family.</text>
</comment>
<dbReference type="GO" id="GO:0006817">
    <property type="term" value="P:phosphate ion transport"/>
    <property type="evidence" value="ECO:0007669"/>
    <property type="project" value="UniProtKB-KW"/>
</dbReference>
<dbReference type="EMBL" id="CADCSZ010000078">
    <property type="protein sequence ID" value="CAA9232919.1"/>
    <property type="molecule type" value="Genomic_DNA"/>
</dbReference>
<gene>
    <name evidence="9" type="ORF">AVDCRST_MAG76-1271</name>
</gene>
<evidence type="ECO:0000256" key="7">
    <source>
        <dbReference type="PIRNR" id="PIRNR003107"/>
    </source>
</evidence>
<evidence type="ECO:0000256" key="5">
    <source>
        <dbReference type="ARBA" id="ARBA00022490"/>
    </source>
</evidence>
<keyword evidence="4 7" id="KW-0813">Transport</keyword>
<feature type="domain" description="PhoU" evidence="8">
    <location>
        <begin position="124"/>
        <end position="205"/>
    </location>
</feature>
<dbReference type="Gene3D" id="1.20.58.220">
    <property type="entry name" value="Phosphate transport system protein phou homolog 2, domain 2"/>
    <property type="match status" value="1"/>
</dbReference>
<dbReference type="NCBIfam" id="TIGR02135">
    <property type="entry name" value="phoU_full"/>
    <property type="match status" value="1"/>
</dbReference>
<reference evidence="9" key="1">
    <citation type="submission" date="2020-02" db="EMBL/GenBank/DDBJ databases">
        <authorList>
            <person name="Meier V. D."/>
        </authorList>
    </citation>
    <scope>NUCLEOTIDE SEQUENCE</scope>
    <source>
        <strain evidence="9">AVDCRST_MAG76</strain>
    </source>
</reference>
<comment type="function">
    <text evidence="7">Plays a role in the regulation of phosphate uptake.</text>
</comment>
<dbReference type="InterPro" id="IPR028366">
    <property type="entry name" value="PhoU"/>
</dbReference>
<dbReference type="PANTHER" id="PTHR42930:SF3">
    <property type="entry name" value="PHOSPHATE-SPECIFIC TRANSPORT SYSTEM ACCESSORY PROTEIN PHOU"/>
    <property type="match status" value="1"/>
</dbReference>
<organism evidence="9">
    <name type="scientific">uncultured Acidimicrobiales bacterium</name>
    <dbReference type="NCBI Taxonomy" id="310071"/>
    <lineage>
        <taxon>Bacteria</taxon>
        <taxon>Bacillati</taxon>
        <taxon>Actinomycetota</taxon>
        <taxon>Acidimicrobiia</taxon>
        <taxon>Acidimicrobiales</taxon>
        <taxon>environmental samples</taxon>
    </lineage>
</organism>
<name>A0A6J4HTG7_9ACTN</name>
<protein>
    <recommendedName>
        <fullName evidence="7">Phosphate-specific transport system accessory protein PhoU</fullName>
    </recommendedName>
</protein>
<evidence type="ECO:0000313" key="9">
    <source>
        <dbReference type="EMBL" id="CAA9232919.1"/>
    </source>
</evidence>
<evidence type="ECO:0000256" key="4">
    <source>
        <dbReference type="ARBA" id="ARBA00022448"/>
    </source>
</evidence>
<dbReference type="FunFam" id="1.20.58.220:FF:000004">
    <property type="entry name" value="Phosphate-specific transport system accessory protein PhoU"/>
    <property type="match status" value="1"/>
</dbReference>
<dbReference type="AlphaFoldDB" id="A0A6J4HTG7"/>
<evidence type="ECO:0000256" key="2">
    <source>
        <dbReference type="ARBA" id="ARBA00008107"/>
    </source>
</evidence>
<dbReference type="InterPro" id="IPR026022">
    <property type="entry name" value="PhoU_dom"/>
</dbReference>
<dbReference type="SUPFAM" id="SSF109755">
    <property type="entry name" value="PhoU-like"/>
    <property type="match status" value="1"/>
</dbReference>
<evidence type="ECO:0000259" key="8">
    <source>
        <dbReference type="Pfam" id="PF01895"/>
    </source>
</evidence>
<feature type="domain" description="PhoU" evidence="8">
    <location>
        <begin position="21"/>
        <end position="107"/>
    </location>
</feature>